<evidence type="ECO:0000256" key="1">
    <source>
        <dbReference type="ARBA" id="ARBA00004196"/>
    </source>
</evidence>
<keyword evidence="2" id="KW-0813">Transport</keyword>
<organism evidence="7 8">
    <name type="scientific">Corynebacterium genitalium ATCC 33030</name>
    <dbReference type="NCBI Taxonomy" id="585529"/>
    <lineage>
        <taxon>Bacteria</taxon>
        <taxon>Bacillati</taxon>
        <taxon>Actinomycetota</taxon>
        <taxon>Actinomycetes</taxon>
        <taxon>Mycobacteriales</taxon>
        <taxon>Corynebacteriaceae</taxon>
        <taxon>Corynebacterium</taxon>
    </lineage>
</organism>
<feature type="compositionally biased region" description="Basic and acidic residues" evidence="5">
    <location>
        <begin position="130"/>
        <end position="158"/>
    </location>
</feature>
<dbReference type="STRING" id="585529.HMPREF0291_10909"/>
<evidence type="ECO:0000256" key="6">
    <source>
        <dbReference type="SAM" id="SignalP"/>
    </source>
</evidence>
<dbReference type="InterPro" id="IPR050492">
    <property type="entry name" value="Bact_metal-bind_prot9"/>
</dbReference>
<dbReference type="PANTHER" id="PTHR42953">
    <property type="entry name" value="HIGH-AFFINITY ZINC UPTAKE SYSTEM PROTEIN ZNUA-RELATED"/>
    <property type="match status" value="1"/>
</dbReference>
<comment type="caution">
    <text evidence="7">The sequence shown here is derived from an EMBL/GenBank/DDBJ whole genome shotgun (WGS) entry which is preliminary data.</text>
</comment>
<dbReference type="PANTHER" id="PTHR42953:SF1">
    <property type="entry name" value="METAL-BINDING PROTEIN HI_0362-RELATED"/>
    <property type="match status" value="1"/>
</dbReference>
<name>D7WA53_9CORY</name>
<keyword evidence="4 6" id="KW-0732">Signal</keyword>
<evidence type="ECO:0000256" key="5">
    <source>
        <dbReference type="SAM" id="MobiDB-lite"/>
    </source>
</evidence>
<dbReference type="HOGENOM" id="CLU_016838_0_0_11"/>
<evidence type="ECO:0000256" key="3">
    <source>
        <dbReference type="ARBA" id="ARBA00022723"/>
    </source>
</evidence>
<evidence type="ECO:0000313" key="8">
    <source>
        <dbReference type="Proteomes" id="UP000004208"/>
    </source>
</evidence>
<evidence type="ECO:0000313" key="7">
    <source>
        <dbReference type="EMBL" id="EFK55651.1"/>
    </source>
</evidence>
<feature type="region of interest" description="Disordered" evidence="5">
    <location>
        <begin position="130"/>
        <end position="163"/>
    </location>
</feature>
<feature type="signal peptide" evidence="6">
    <location>
        <begin position="1"/>
        <end position="22"/>
    </location>
</feature>
<dbReference type="PROSITE" id="PS51257">
    <property type="entry name" value="PROKAR_LIPOPROTEIN"/>
    <property type="match status" value="1"/>
</dbReference>
<comment type="subcellular location">
    <subcellularLocation>
        <location evidence="1">Cell envelope</location>
    </subcellularLocation>
</comment>
<gene>
    <name evidence="7" type="ORF">HMPREF0291_10909</name>
</gene>
<dbReference type="Proteomes" id="UP000004208">
    <property type="component" value="Unassembled WGS sequence"/>
</dbReference>
<dbReference type="GO" id="GO:0030001">
    <property type="term" value="P:metal ion transport"/>
    <property type="evidence" value="ECO:0007669"/>
    <property type="project" value="InterPro"/>
</dbReference>
<dbReference type="GO" id="GO:0030313">
    <property type="term" value="C:cell envelope"/>
    <property type="evidence" value="ECO:0007669"/>
    <property type="project" value="UniProtKB-SubCell"/>
</dbReference>
<dbReference type="AlphaFoldDB" id="D7WA53"/>
<protein>
    <submittedName>
        <fullName evidence="7">ABC transporter, substrate-binding protein</fullName>
    </submittedName>
</protein>
<evidence type="ECO:0000256" key="4">
    <source>
        <dbReference type="ARBA" id="ARBA00022729"/>
    </source>
</evidence>
<proteinExistence type="predicted"/>
<evidence type="ECO:0000256" key="2">
    <source>
        <dbReference type="ARBA" id="ARBA00022448"/>
    </source>
</evidence>
<keyword evidence="3" id="KW-0479">Metal-binding</keyword>
<dbReference type="SUPFAM" id="SSF53807">
    <property type="entry name" value="Helical backbone' metal receptor"/>
    <property type="match status" value="1"/>
</dbReference>
<feature type="chain" id="PRO_5038386806" evidence="6">
    <location>
        <begin position="23"/>
        <end position="340"/>
    </location>
</feature>
<dbReference type="EMBL" id="ACLJ02000001">
    <property type="protein sequence ID" value="EFK55651.1"/>
    <property type="molecule type" value="Genomic_DNA"/>
</dbReference>
<reference evidence="7" key="1">
    <citation type="submission" date="2010-06" db="EMBL/GenBank/DDBJ databases">
        <authorList>
            <person name="Muzny D."/>
            <person name="Qin X."/>
            <person name="Buhay C."/>
            <person name="Dugan-Rocha S."/>
            <person name="Ding Y."/>
            <person name="Chen G."/>
            <person name="Hawes A."/>
            <person name="Holder M."/>
            <person name="Jhangiani S."/>
            <person name="Johnson A."/>
            <person name="Khan Z."/>
            <person name="Li Z."/>
            <person name="Liu W."/>
            <person name="Liu X."/>
            <person name="Perez L."/>
            <person name="Shen H."/>
            <person name="Wang Q."/>
            <person name="Watt J."/>
            <person name="Xi L."/>
            <person name="Xin Y."/>
            <person name="Zhou J."/>
            <person name="Deng J."/>
            <person name="Jiang H."/>
            <person name="Liu Y."/>
            <person name="Qu J."/>
            <person name="Song X.-Z."/>
            <person name="Zhang L."/>
            <person name="Villasana D."/>
            <person name="Johnson A."/>
            <person name="Liu J."/>
            <person name="Liyanage D."/>
            <person name="Lorensuhewa L."/>
            <person name="Robinson T."/>
            <person name="Song A."/>
            <person name="Song B.-B."/>
            <person name="Dinh H."/>
            <person name="Thornton R."/>
            <person name="Coyle M."/>
            <person name="Francisco L."/>
            <person name="Jackson L."/>
            <person name="Javaid M."/>
            <person name="Korchina V."/>
            <person name="Kovar C."/>
            <person name="Mata R."/>
            <person name="Mathew T."/>
            <person name="Ngo R."/>
            <person name="Nguyen L."/>
            <person name="Nguyen N."/>
            <person name="Okwuonu G."/>
            <person name="Ongeri F."/>
            <person name="Pham C."/>
            <person name="Simmons D."/>
            <person name="Wilczek-Boney K."/>
            <person name="Hale W."/>
            <person name="Jakkamsetti A."/>
            <person name="Pham P."/>
            <person name="Ruth R."/>
            <person name="San Lucas F."/>
            <person name="Warren J."/>
            <person name="Zhang J."/>
            <person name="Zhao Z."/>
            <person name="Zhou C."/>
            <person name="Zhu D."/>
            <person name="Lee S."/>
            <person name="Bess C."/>
            <person name="Blankenburg K."/>
            <person name="Forbes L."/>
            <person name="Fu Q."/>
            <person name="Gubbala S."/>
            <person name="Hirani K."/>
            <person name="Jayaseelan J.C."/>
            <person name="Lara F."/>
            <person name="Munidasa M."/>
            <person name="Palculict T."/>
            <person name="Patil S."/>
            <person name="Pu L.-L."/>
            <person name="Saada N."/>
            <person name="Tang L."/>
            <person name="Weissenberger G."/>
            <person name="Zhu Y."/>
            <person name="Hemphill L."/>
            <person name="Shang Y."/>
            <person name="Youmans B."/>
            <person name="Ayvaz T."/>
            <person name="Ross M."/>
            <person name="Santibanez J."/>
            <person name="Aqrawi P."/>
            <person name="Gross S."/>
            <person name="Joshi V."/>
            <person name="Fowler G."/>
            <person name="Nazareth L."/>
            <person name="Reid J."/>
            <person name="Worley K."/>
            <person name="Petrosino J."/>
            <person name="Highlander S."/>
            <person name="Gibbs R."/>
        </authorList>
    </citation>
    <scope>NUCLEOTIDE SEQUENCE [LARGE SCALE GENOMIC DNA]</scope>
    <source>
        <strain evidence="7">ATCC 33030</strain>
    </source>
</reference>
<dbReference type="RefSeq" id="WP_005288650.1">
    <property type="nucleotide sequence ID" value="NZ_CM000961.1"/>
</dbReference>
<keyword evidence="8" id="KW-1185">Reference proteome</keyword>
<dbReference type="InterPro" id="IPR006127">
    <property type="entry name" value="ZnuA-like"/>
</dbReference>
<sequence length="340" mass="36016">MKQPRFSPLTRALSATSAAVLAGAALVGCSTDSASGGDGVEGAGGADPASVVATTKVWADVASAVTGTDVNAIISDASLDPHYFEPNAKDLARLKQAGTVVANGGHYDAALYTVAEQDRVIHAVPLQNHGAEEEHDHSHSDHEHDHEHDHDGHDHGDHSTAGLPQDIDQLEHVWMAPSKVKDVAAQVEERVGGDAGSVEKRMGAIEDRLAALPHVHVAMTETIGAPLIWGTELHDLTPEEYSRAALNHSEPSVSAVADFIEQIESGDLDLLIVNPQSSNNATDRLVKAAEENNVPIVEIRETPPEGTNFLDYFEQVVGDIAAIAEKAEPQPETEIDSRVG</sequence>
<accession>D7WA53</accession>
<dbReference type="Gene3D" id="3.40.50.1980">
    <property type="entry name" value="Nitrogenase molybdenum iron protein domain"/>
    <property type="match status" value="1"/>
</dbReference>
<dbReference type="GO" id="GO:0046872">
    <property type="term" value="F:metal ion binding"/>
    <property type="evidence" value="ECO:0007669"/>
    <property type="project" value="UniProtKB-KW"/>
</dbReference>
<dbReference type="Pfam" id="PF01297">
    <property type="entry name" value="ZnuA"/>
    <property type="match status" value="1"/>
</dbReference>
<dbReference type="eggNOG" id="COG0803">
    <property type="taxonomic scope" value="Bacteria"/>
</dbReference>